<gene>
    <name evidence="2" type="ORF">D6810_01265</name>
</gene>
<feature type="transmembrane region" description="Helical" evidence="1">
    <location>
        <begin position="190"/>
        <end position="210"/>
    </location>
</feature>
<sequence length="253" mass="28974">MGFYLVPMNTILPRYFQFLVLFFMASIGVTFSSVRAESDLSQKGEQAIIKDDPRVKLELNQQTQNPADNTIKFVLKIVSKINSDRARLTWKLSGQSNFLNPKSTSVVLKLRENQTYYQDVTIVPVPFVPKKGEAAWKANEILAQIDVVLIDGIIQSTARLNFATSYDGLALPITKEFEDARSSYQLTQTLTRIFLVAGSVVLGYILFRFIRRWVQIDERDLYEKTGKVPNGLFAFISSKFKKRNKNNEDTYEY</sequence>
<name>A0A3M0Z1H9_9BACT</name>
<accession>A0A3M0Z1H9</accession>
<proteinExistence type="predicted"/>
<evidence type="ECO:0000313" key="2">
    <source>
        <dbReference type="EMBL" id="RMD77326.1"/>
    </source>
</evidence>
<dbReference type="EMBL" id="RFKV01000044">
    <property type="protein sequence ID" value="RMD77326.1"/>
    <property type="molecule type" value="Genomic_DNA"/>
</dbReference>
<dbReference type="Proteomes" id="UP000269410">
    <property type="component" value="Unassembled WGS sequence"/>
</dbReference>
<comment type="caution">
    <text evidence="2">The sequence shown here is derived from an EMBL/GenBank/DDBJ whole genome shotgun (WGS) entry which is preliminary data.</text>
</comment>
<evidence type="ECO:0000313" key="3">
    <source>
        <dbReference type="Proteomes" id="UP000269410"/>
    </source>
</evidence>
<organism evidence="2 3">
    <name type="scientific">Candidatus Dojkabacteria bacterium</name>
    <dbReference type="NCBI Taxonomy" id="2099670"/>
    <lineage>
        <taxon>Bacteria</taxon>
        <taxon>Candidatus Dojkabacteria</taxon>
    </lineage>
</organism>
<keyword evidence="1" id="KW-0812">Transmembrane</keyword>
<evidence type="ECO:0000256" key="1">
    <source>
        <dbReference type="SAM" id="Phobius"/>
    </source>
</evidence>
<keyword evidence="1" id="KW-0472">Membrane</keyword>
<dbReference type="AlphaFoldDB" id="A0A3M0Z1H9"/>
<protein>
    <submittedName>
        <fullName evidence="2">Uncharacterized protein</fullName>
    </submittedName>
</protein>
<reference evidence="2 3" key="1">
    <citation type="submission" date="2018-10" db="EMBL/GenBank/DDBJ databases">
        <title>Thermophilic Lithotrophy and Phototrophy in an Intertidal, Iron-rich, Geothermal Spring.</title>
        <authorList>
            <person name="Ward L.M."/>
            <person name="Idei A."/>
            <person name="Nakagawa M."/>
            <person name="Ueno Y."/>
            <person name="Fischer W."/>
            <person name="Mcglynn S.E."/>
        </authorList>
    </citation>
    <scope>NUCLEOTIDE SEQUENCE [LARGE SCALE GENOMIC DNA]</scope>
    <source>
        <strain evidence="2">J137</strain>
    </source>
</reference>
<keyword evidence="1" id="KW-1133">Transmembrane helix</keyword>